<organism evidence="1 2">
    <name type="scientific">Enorma phocaeensis</name>
    <dbReference type="NCBI Taxonomy" id="1871019"/>
    <lineage>
        <taxon>Bacteria</taxon>
        <taxon>Bacillati</taxon>
        <taxon>Actinomycetota</taxon>
        <taxon>Coriobacteriia</taxon>
        <taxon>Coriobacteriales</taxon>
        <taxon>Coriobacteriaceae</taxon>
        <taxon>Enorma</taxon>
    </lineage>
</organism>
<dbReference type="RefSeq" id="WP_289544616.1">
    <property type="nucleotide sequence ID" value="NZ_JAUDDZ010000003.1"/>
</dbReference>
<reference evidence="2" key="1">
    <citation type="submission" date="2023-06" db="EMBL/GenBank/DDBJ databases">
        <title>Identification and characterization of horizontal gene transfer across gut microbiota members of farm animals based on homology search.</title>
        <authorList>
            <person name="Zeman M."/>
            <person name="Kubasova T."/>
            <person name="Jahodarova E."/>
            <person name="Nykrynova M."/>
            <person name="Rychlik I."/>
        </authorList>
    </citation>
    <scope>NUCLEOTIDE SEQUENCE [LARGE SCALE GENOMIC DNA]</scope>
    <source>
        <strain evidence="2">154_Feed</strain>
    </source>
</reference>
<dbReference type="EMBL" id="JAUDDZ010000003">
    <property type="protein sequence ID" value="MDM8274575.1"/>
    <property type="molecule type" value="Genomic_DNA"/>
</dbReference>
<dbReference type="Proteomes" id="UP001529421">
    <property type="component" value="Unassembled WGS sequence"/>
</dbReference>
<proteinExistence type="predicted"/>
<keyword evidence="2" id="KW-1185">Reference proteome</keyword>
<accession>A0ABT7V7V5</accession>
<reference evidence="1 2" key="2">
    <citation type="submission" date="2023-06" db="EMBL/GenBank/DDBJ databases">
        <authorList>
            <person name="Zeman M."/>
            <person name="Kubasova T."/>
            <person name="Jahodarova E."/>
            <person name="Nykrynova M."/>
            <person name="Rychlik I."/>
        </authorList>
    </citation>
    <scope>NUCLEOTIDE SEQUENCE [LARGE SCALE GENOMIC DNA]</scope>
    <source>
        <strain evidence="1 2">154_Feed</strain>
    </source>
</reference>
<sequence>MDVPVIISHRTAAQFYHAANRRDVIASRRDYGIAEPGIKASVIAGRIRQALTDCGIPQRELKCMDTLVFAPFGRSNSRMFSTHMVRTIIPSSRLLHVCHGLFVVGPELCFVQASMFQKA</sequence>
<comment type="caution">
    <text evidence="1">The sequence shown here is derived from an EMBL/GenBank/DDBJ whole genome shotgun (WGS) entry which is preliminary data.</text>
</comment>
<protein>
    <submittedName>
        <fullName evidence="1">Uncharacterized protein</fullName>
    </submittedName>
</protein>
<evidence type="ECO:0000313" key="1">
    <source>
        <dbReference type="EMBL" id="MDM8274575.1"/>
    </source>
</evidence>
<name>A0ABT7V7V5_9ACTN</name>
<evidence type="ECO:0000313" key="2">
    <source>
        <dbReference type="Proteomes" id="UP001529421"/>
    </source>
</evidence>
<gene>
    <name evidence="1" type="ORF">QUW28_03540</name>
</gene>